<accession>A0A1H6CDP4</accession>
<sequence length="190" mass="21539">MLEEHCDLPHACNLFTMLGAYILREHYRLKAEPVSGAAFFCLSPDLEPLAFAERRGGSIQAGLDGFHSWIECKGYAIDFLSPLFPDNVAEIDPSITIPRRAFIRSLASMSLSLPARGDAAGTFLLIPDEVCQTNMFKTFLERPMLTDLSRICTTWYQRPPKKIQSEFQIRDDRGKVTTLRRKDIGIRGLW</sequence>
<dbReference type="Pfam" id="PF09641">
    <property type="entry name" value="DUF2026"/>
    <property type="match status" value="1"/>
</dbReference>
<dbReference type="EMBL" id="FNVA01000010">
    <property type="protein sequence ID" value="SEG71111.1"/>
    <property type="molecule type" value="Genomic_DNA"/>
</dbReference>
<proteinExistence type="predicted"/>
<dbReference type="InterPro" id="IPR023107">
    <property type="entry name" value="Atu2299-like_dom_sf"/>
</dbReference>
<dbReference type="InterPro" id="IPR018599">
    <property type="entry name" value="DUF2026"/>
</dbReference>
<dbReference type="AlphaFoldDB" id="A0A1H6CDP4"/>
<keyword evidence="2" id="KW-1185">Reference proteome</keyword>
<organism evidence="1 2">
    <name type="scientific">Bryocella elongata</name>
    <dbReference type="NCBI Taxonomy" id="863522"/>
    <lineage>
        <taxon>Bacteria</taxon>
        <taxon>Pseudomonadati</taxon>
        <taxon>Acidobacteriota</taxon>
        <taxon>Terriglobia</taxon>
        <taxon>Terriglobales</taxon>
        <taxon>Acidobacteriaceae</taxon>
        <taxon>Bryocella</taxon>
    </lineage>
</organism>
<dbReference type="Gene3D" id="3.10.550.10">
    <property type="entry name" value="Hypothetical protein Atu2299"/>
    <property type="match status" value="1"/>
</dbReference>
<dbReference type="InterPro" id="IPR038765">
    <property type="entry name" value="Papain-like_cys_pep_sf"/>
</dbReference>
<name>A0A1H6CDP4_9BACT</name>
<dbReference type="OrthoDB" id="6833966at2"/>
<gene>
    <name evidence="1" type="ORF">SAMN05421819_4456</name>
</gene>
<evidence type="ECO:0000313" key="2">
    <source>
        <dbReference type="Proteomes" id="UP000236728"/>
    </source>
</evidence>
<evidence type="ECO:0000313" key="1">
    <source>
        <dbReference type="EMBL" id="SEG71111.1"/>
    </source>
</evidence>
<dbReference type="SUPFAM" id="SSF54001">
    <property type="entry name" value="Cysteine proteinases"/>
    <property type="match status" value="1"/>
</dbReference>
<protein>
    <submittedName>
        <fullName evidence="1">Uncharacterized protein</fullName>
    </submittedName>
</protein>
<dbReference type="Proteomes" id="UP000236728">
    <property type="component" value="Unassembled WGS sequence"/>
</dbReference>
<reference evidence="1 2" key="1">
    <citation type="submission" date="2016-10" db="EMBL/GenBank/DDBJ databases">
        <authorList>
            <person name="de Groot N.N."/>
        </authorList>
    </citation>
    <scope>NUCLEOTIDE SEQUENCE [LARGE SCALE GENOMIC DNA]</scope>
    <source>
        <strain evidence="1 2">DSM 22489</strain>
    </source>
</reference>